<accession>A0A0B2ANN9</accession>
<dbReference type="AlphaFoldDB" id="A0A0B2ANN9"/>
<evidence type="ECO:0000313" key="1">
    <source>
        <dbReference type="EMBL" id="KHL03584.1"/>
    </source>
</evidence>
<comment type="caution">
    <text evidence="1">The sequence shown here is derived from an EMBL/GenBank/DDBJ whole genome shotgun (WGS) entry which is preliminary data.</text>
</comment>
<protein>
    <submittedName>
        <fullName evidence="1">Uncharacterized protein</fullName>
    </submittedName>
</protein>
<organism evidence="1 2">
    <name type="scientific">Sinomonas humi</name>
    <dbReference type="NCBI Taxonomy" id="1338436"/>
    <lineage>
        <taxon>Bacteria</taxon>
        <taxon>Bacillati</taxon>
        <taxon>Actinomycetota</taxon>
        <taxon>Actinomycetes</taxon>
        <taxon>Micrococcales</taxon>
        <taxon>Micrococcaceae</taxon>
        <taxon>Sinomonas</taxon>
    </lineage>
</organism>
<name>A0A0B2ANN9_9MICC</name>
<sequence>MHATDRAVKILVQPHRGDINSPVVHKHDAFEDASEEDLRGFEIVEDAEGHHYAVRKEHH</sequence>
<dbReference type="Proteomes" id="UP000030982">
    <property type="component" value="Unassembled WGS sequence"/>
</dbReference>
<dbReference type="EMBL" id="JTDL01000098">
    <property type="protein sequence ID" value="KHL03584.1"/>
    <property type="molecule type" value="Genomic_DNA"/>
</dbReference>
<evidence type="ECO:0000313" key="2">
    <source>
        <dbReference type="Proteomes" id="UP000030982"/>
    </source>
</evidence>
<dbReference type="OrthoDB" id="4950237at2"/>
<reference evidence="1 2" key="1">
    <citation type="submission" date="2014-09" db="EMBL/GenBank/DDBJ databases">
        <title>Genome sequence of Sinomonas sp. MUSC 117.</title>
        <authorList>
            <person name="Lee L.-H."/>
        </authorList>
    </citation>
    <scope>NUCLEOTIDE SEQUENCE [LARGE SCALE GENOMIC DNA]</scope>
    <source>
        <strain evidence="1 2">MUSC 117</strain>
    </source>
</reference>
<keyword evidence="2" id="KW-1185">Reference proteome</keyword>
<gene>
    <name evidence="1" type="ORF">LK10_08820</name>
</gene>
<proteinExistence type="predicted"/>